<comment type="caution">
    <text evidence="1">The sequence shown here is derived from an EMBL/GenBank/DDBJ whole genome shotgun (WGS) entry which is preliminary data.</text>
</comment>
<evidence type="ECO:0000313" key="2">
    <source>
        <dbReference type="Proteomes" id="UP001629235"/>
    </source>
</evidence>
<gene>
    <name evidence="1" type="ORF">PQR01_08020</name>
</gene>
<name>A0ACC7NB23_9BURK</name>
<evidence type="ECO:0000313" key="1">
    <source>
        <dbReference type="EMBL" id="MFM0103426.1"/>
    </source>
</evidence>
<dbReference type="Proteomes" id="UP001629235">
    <property type="component" value="Unassembled WGS sequence"/>
</dbReference>
<protein>
    <submittedName>
        <fullName evidence="1">Uncharacterized protein</fullName>
    </submittedName>
</protein>
<sequence>MKSKNLFFICGAALFCFGKLALAEQGSDDPFVEFQSRFGGNQEFVCMEKSGKRLFVNVSVPQADSDQMKIISRSEWGEVLSIYLSRGEGQSMDSSWGAPKFDQSMKFMSIRLQGGQTLVFERFRDLPDPDADERHFDHKPYFELTIDGGEKMHCSQVLNLP</sequence>
<accession>A0ACC7NB23</accession>
<proteinExistence type="predicted"/>
<organism evidence="1 2">
    <name type="scientific">Paraburkholderia rhynchosiae</name>
    <dbReference type="NCBI Taxonomy" id="487049"/>
    <lineage>
        <taxon>Bacteria</taxon>
        <taxon>Pseudomonadati</taxon>
        <taxon>Pseudomonadota</taxon>
        <taxon>Betaproteobacteria</taxon>
        <taxon>Burkholderiales</taxon>
        <taxon>Burkholderiaceae</taxon>
        <taxon>Paraburkholderia</taxon>
    </lineage>
</organism>
<keyword evidence="2" id="KW-1185">Reference proteome</keyword>
<reference evidence="1 2" key="1">
    <citation type="journal article" date="2024" name="Chem. Sci.">
        <title>Discovery of megapolipeptins by genome mining of a Burkholderiales bacteria collection.</title>
        <authorList>
            <person name="Paulo B.S."/>
            <person name="Recchia M.J.J."/>
            <person name="Lee S."/>
            <person name="Fergusson C.H."/>
            <person name="Romanowski S.B."/>
            <person name="Hernandez A."/>
            <person name="Krull N."/>
            <person name="Liu D.Y."/>
            <person name="Cavanagh H."/>
            <person name="Bos A."/>
            <person name="Gray C.A."/>
            <person name="Murphy B.T."/>
            <person name="Linington R.G."/>
            <person name="Eustaquio A.S."/>
        </authorList>
    </citation>
    <scope>NUCLEOTIDE SEQUENCE [LARGE SCALE GENOMIC DNA]</scope>
    <source>
        <strain evidence="1 2">RL18-126-BIB-B</strain>
    </source>
</reference>
<dbReference type="EMBL" id="JAQQDW010000010">
    <property type="protein sequence ID" value="MFM0103426.1"/>
    <property type="molecule type" value="Genomic_DNA"/>
</dbReference>